<name>A0AAV7JTI1_9METZ</name>
<dbReference type="GO" id="GO:0043021">
    <property type="term" value="F:ribonucleoprotein complex binding"/>
    <property type="evidence" value="ECO:0007669"/>
    <property type="project" value="TreeGrafter"/>
</dbReference>
<dbReference type="GO" id="GO:0000380">
    <property type="term" value="P:alternative mRNA splicing, via spliceosome"/>
    <property type="evidence" value="ECO:0007669"/>
    <property type="project" value="TreeGrafter"/>
</dbReference>
<dbReference type="Gene3D" id="3.40.30.10">
    <property type="entry name" value="Glutaredoxin"/>
    <property type="match status" value="1"/>
</dbReference>
<reference evidence="17 18" key="1">
    <citation type="journal article" date="2023" name="BMC Biol.">
        <title>The compact genome of the sponge Oopsacas minuta (Hexactinellida) is lacking key metazoan core genes.</title>
        <authorList>
            <person name="Santini S."/>
            <person name="Schenkelaars Q."/>
            <person name="Jourda C."/>
            <person name="Duchesne M."/>
            <person name="Belahbib H."/>
            <person name="Rocher C."/>
            <person name="Selva M."/>
            <person name="Riesgo A."/>
            <person name="Vervoort M."/>
            <person name="Leys S.P."/>
            <person name="Kodjabachian L."/>
            <person name="Le Bivic A."/>
            <person name="Borchiellini C."/>
            <person name="Claverie J.M."/>
            <person name="Renard E."/>
        </authorList>
    </citation>
    <scope>NUCLEOTIDE SEQUENCE [LARGE SCALE GENOMIC DNA]</scope>
    <source>
        <strain evidence="17">SPO-2</strain>
    </source>
</reference>
<dbReference type="Proteomes" id="UP001165289">
    <property type="component" value="Unassembled WGS sequence"/>
</dbReference>
<comment type="subunit">
    <text evidence="14">Interacts with POU3F2/Brn-2, ATXN1, TXNL4A, HTT and AR. Interaction with ATXN1 correlates positively with the length of the polyglutamine tract. Interacts with RNA polymerase II large subunit in a phosphorylation-dependent manner. Forms a ternary complex with ATXN1 mutant and phosphorylated RNA polymerase II. Interacts (via C-terminus) with TXNL4A and CD2BP2. Interacts (via WW domain) with ATN1 and SF3B1, and may interact with additional splice factors. Interacts (via WW domain) with WBP11; Leading to reduce interaction between PQBP1 and TXNL4A. Interacts with CAPRIN1. Interacts with DDX1. Interacts with SFPQ. Interacts with KHSRP.</text>
</comment>
<evidence type="ECO:0000256" key="9">
    <source>
        <dbReference type="ARBA" id="ARBA00023015"/>
    </source>
</evidence>
<dbReference type="GO" id="GO:0016607">
    <property type="term" value="C:nuclear speck"/>
    <property type="evidence" value="ECO:0007669"/>
    <property type="project" value="UniProtKB-SubCell"/>
</dbReference>
<sequence>MSLTPAMKARLAKRGLLSSQDTGKTDTKLISDKGVDFDRSTLPANWEEVIDENTGYPYYWNTDTDLVQWEPPTPDEITAPDQIQDQHPESNHKDKSQHRNHPDRFSKSKHKDRHRPYDRADRKKHREDDDEIDPMDPSSYSDIPRGSWSTGLPTKGQGRGGAADETASGPLFQMRPYPNPGAVLKLHPNPSERVGPNLPLKFQN</sequence>
<keyword evidence="18" id="KW-1185">Reference proteome</keyword>
<evidence type="ECO:0000256" key="6">
    <source>
        <dbReference type="ARBA" id="ARBA00022664"/>
    </source>
</evidence>
<feature type="region of interest" description="Disordered" evidence="15">
    <location>
        <begin position="1"/>
        <end position="29"/>
    </location>
</feature>
<comment type="caution">
    <text evidence="17">The sequence shown here is derived from an EMBL/GenBank/DDBJ whole genome shotgun (WGS) entry which is preliminary data.</text>
</comment>
<protein>
    <recommendedName>
        <fullName evidence="3">Polyglutamine-binding protein 1</fullName>
    </recommendedName>
    <alternativeName>
        <fullName evidence="13">Polyglutamine tract-binding protein 1</fullName>
    </alternativeName>
</protein>
<evidence type="ECO:0000259" key="16">
    <source>
        <dbReference type="PROSITE" id="PS50020"/>
    </source>
</evidence>
<proteinExistence type="predicted"/>
<evidence type="ECO:0000256" key="12">
    <source>
        <dbReference type="ARBA" id="ARBA00023242"/>
    </source>
</evidence>
<evidence type="ECO:0000256" key="10">
    <source>
        <dbReference type="ARBA" id="ARBA00023163"/>
    </source>
</evidence>
<evidence type="ECO:0000256" key="1">
    <source>
        <dbReference type="ARBA" id="ARBA00004324"/>
    </source>
</evidence>
<dbReference type="InterPro" id="IPR001202">
    <property type="entry name" value="WW_dom"/>
</dbReference>
<dbReference type="PANTHER" id="PTHR21737">
    <property type="entry name" value="POLYGLUTAMINE BINDING PROTEIN 1/MARVEL MEMBRANE-ASSOCIATING DOMAIN CONTAINING 3"/>
    <property type="match status" value="1"/>
</dbReference>
<keyword evidence="10" id="KW-0804">Transcription</keyword>
<comment type="subcellular location">
    <subcellularLocation>
        <location evidence="2">Cytoplasmic granule</location>
    </subcellularLocation>
    <subcellularLocation>
        <location evidence="1">Nucleus speckle</location>
    </subcellularLocation>
</comment>
<evidence type="ECO:0000256" key="11">
    <source>
        <dbReference type="ARBA" id="ARBA00023187"/>
    </source>
</evidence>
<evidence type="ECO:0000313" key="17">
    <source>
        <dbReference type="EMBL" id="KAI6651774.1"/>
    </source>
</evidence>
<dbReference type="AlphaFoldDB" id="A0AAV7JTI1"/>
<dbReference type="Gene3D" id="2.20.70.10">
    <property type="match status" value="1"/>
</dbReference>
<evidence type="ECO:0000256" key="3">
    <source>
        <dbReference type="ARBA" id="ARBA00021117"/>
    </source>
</evidence>
<dbReference type="PROSITE" id="PS50020">
    <property type="entry name" value="WW_DOMAIN_2"/>
    <property type="match status" value="1"/>
</dbReference>
<organism evidence="17 18">
    <name type="scientific">Oopsacas minuta</name>
    <dbReference type="NCBI Taxonomy" id="111878"/>
    <lineage>
        <taxon>Eukaryota</taxon>
        <taxon>Metazoa</taxon>
        <taxon>Porifera</taxon>
        <taxon>Hexactinellida</taxon>
        <taxon>Hexasterophora</taxon>
        <taxon>Lyssacinosida</taxon>
        <taxon>Leucopsacidae</taxon>
        <taxon>Oopsacas</taxon>
    </lineage>
</organism>
<dbReference type="SUPFAM" id="SSF51045">
    <property type="entry name" value="WW domain"/>
    <property type="match status" value="1"/>
</dbReference>
<dbReference type="SMART" id="SM00456">
    <property type="entry name" value="WW"/>
    <property type="match status" value="1"/>
</dbReference>
<evidence type="ECO:0000256" key="5">
    <source>
        <dbReference type="ARBA" id="ARBA00022588"/>
    </source>
</evidence>
<dbReference type="Pfam" id="PF00397">
    <property type="entry name" value="WW"/>
    <property type="match status" value="1"/>
</dbReference>
<keyword evidence="6" id="KW-0507">mRNA processing</keyword>
<dbReference type="GO" id="GO:0045087">
    <property type="term" value="P:innate immune response"/>
    <property type="evidence" value="ECO:0007669"/>
    <property type="project" value="UniProtKB-KW"/>
</dbReference>
<dbReference type="PANTHER" id="PTHR21737:SF3">
    <property type="entry name" value="POLYGLUTAMINE-BINDING PROTEIN 1"/>
    <property type="match status" value="1"/>
</dbReference>
<evidence type="ECO:0000256" key="7">
    <source>
        <dbReference type="ARBA" id="ARBA00022737"/>
    </source>
</evidence>
<keyword evidence="12" id="KW-0539">Nucleus</keyword>
<keyword evidence="7" id="KW-0677">Repeat</keyword>
<keyword evidence="5" id="KW-0399">Innate immunity</keyword>
<dbReference type="EMBL" id="JAKMXF010000302">
    <property type="protein sequence ID" value="KAI6651774.1"/>
    <property type="molecule type" value="Genomic_DNA"/>
</dbReference>
<dbReference type="GO" id="GO:0005737">
    <property type="term" value="C:cytoplasm"/>
    <property type="evidence" value="ECO:0007669"/>
    <property type="project" value="TreeGrafter"/>
</dbReference>
<evidence type="ECO:0000256" key="4">
    <source>
        <dbReference type="ARBA" id="ARBA00022553"/>
    </source>
</evidence>
<keyword evidence="9" id="KW-0805">Transcription regulation</keyword>
<evidence type="ECO:0000256" key="2">
    <source>
        <dbReference type="ARBA" id="ARBA00004463"/>
    </source>
</evidence>
<dbReference type="InterPro" id="IPR036020">
    <property type="entry name" value="WW_dom_sf"/>
</dbReference>
<evidence type="ECO:0000256" key="8">
    <source>
        <dbReference type="ARBA" id="ARBA00022859"/>
    </source>
</evidence>
<evidence type="ECO:0000256" key="15">
    <source>
        <dbReference type="SAM" id="MobiDB-lite"/>
    </source>
</evidence>
<dbReference type="CDD" id="cd00201">
    <property type="entry name" value="WW"/>
    <property type="match status" value="1"/>
</dbReference>
<evidence type="ECO:0000256" key="14">
    <source>
        <dbReference type="ARBA" id="ARBA00046362"/>
    </source>
</evidence>
<gene>
    <name evidence="17" type="ORF">LOD99_5021</name>
</gene>
<evidence type="ECO:0000256" key="13">
    <source>
        <dbReference type="ARBA" id="ARBA00042167"/>
    </source>
</evidence>
<keyword evidence="4" id="KW-0597">Phosphoprotein</keyword>
<accession>A0AAV7JTI1</accession>
<feature type="region of interest" description="Disordered" evidence="15">
    <location>
        <begin position="65"/>
        <end position="204"/>
    </location>
</feature>
<keyword evidence="11" id="KW-0508">mRNA splicing</keyword>
<feature type="compositionally biased region" description="Basic and acidic residues" evidence="15">
    <location>
        <begin position="84"/>
        <end position="94"/>
    </location>
</feature>
<feature type="domain" description="WW" evidence="16">
    <location>
        <begin position="40"/>
        <end position="74"/>
    </location>
</feature>
<evidence type="ECO:0000313" key="18">
    <source>
        <dbReference type="Proteomes" id="UP001165289"/>
    </source>
</evidence>
<keyword evidence="8" id="KW-0391">Immunity</keyword>